<comment type="function">
    <text evidence="8">Catalyzes the condensation reaction of fatty acid synthesis by the addition to an acyl acceptor of two carbons from malonyl-ACP. Catalyzes the first condensation reaction which initiates fatty acid synthesis and may therefore play a role in governing the total rate of fatty acid production. Possesses both acetoacetyl-ACP synthase and acetyl transacylase activities. Its substrate specificity determines the biosynthesis of branched-chain and/or straight-chain of fatty acids.</text>
</comment>
<dbReference type="InterPro" id="IPR016039">
    <property type="entry name" value="Thiolase-like"/>
</dbReference>
<keyword evidence="4 8" id="KW-0276">Fatty acid metabolism</keyword>
<dbReference type="GO" id="GO:0005737">
    <property type="term" value="C:cytoplasm"/>
    <property type="evidence" value="ECO:0007669"/>
    <property type="project" value="UniProtKB-SubCell"/>
</dbReference>
<dbReference type="PANTHER" id="PTHR43091:SF1">
    <property type="entry name" value="BETA-KETOACYL-[ACYL-CARRIER-PROTEIN] SYNTHASE III, CHLOROPLASTIC"/>
    <property type="match status" value="1"/>
</dbReference>
<proteinExistence type="inferred from homology"/>
<dbReference type="HAMAP" id="MF_01815">
    <property type="entry name" value="FabH"/>
    <property type="match status" value="1"/>
</dbReference>
<evidence type="ECO:0000256" key="4">
    <source>
        <dbReference type="ARBA" id="ARBA00022832"/>
    </source>
</evidence>
<keyword evidence="6 8" id="KW-0275">Fatty acid biosynthesis</keyword>
<evidence type="ECO:0000256" key="8">
    <source>
        <dbReference type="HAMAP-Rule" id="MF_01815"/>
    </source>
</evidence>
<evidence type="ECO:0000313" key="12">
    <source>
        <dbReference type="Proteomes" id="UP000316095"/>
    </source>
</evidence>
<dbReference type="Pfam" id="PF08541">
    <property type="entry name" value="ACP_syn_III_C"/>
    <property type="match status" value="1"/>
</dbReference>
<evidence type="ECO:0000259" key="9">
    <source>
        <dbReference type="Pfam" id="PF08541"/>
    </source>
</evidence>
<organism evidence="11 12">
    <name type="scientific">Rubinisphaera italica</name>
    <dbReference type="NCBI Taxonomy" id="2527969"/>
    <lineage>
        <taxon>Bacteria</taxon>
        <taxon>Pseudomonadati</taxon>
        <taxon>Planctomycetota</taxon>
        <taxon>Planctomycetia</taxon>
        <taxon>Planctomycetales</taxon>
        <taxon>Planctomycetaceae</taxon>
        <taxon>Rubinisphaera</taxon>
    </lineage>
</organism>
<evidence type="ECO:0000256" key="1">
    <source>
        <dbReference type="ARBA" id="ARBA00008642"/>
    </source>
</evidence>
<feature type="active site" evidence="8">
    <location>
        <position position="308"/>
    </location>
</feature>
<feature type="active site" evidence="8">
    <location>
        <position position="278"/>
    </location>
</feature>
<evidence type="ECO:0000256" key="7">
    <source>
        <dbReference type="ARBA" id="ARBA00023268"/>
    </source>
</evidence>
<dbReference type="UniPathway" id="UPA00094"/>
<comment type="catalytic activity">
    <reaction evidence="8">
        <text>malonyl-[ACP] + acetyl-CoA + H(+) = 3-oxobutanoyl-[ACP] + CO2 + CoA</text>
        <dbReference type="Rhea" id="RHEA:12080"/>
        <dbReference type="Rhea" id="RHEA-COMP:9623"/>
        <dbReference type="Rhea" id="RHEA-COMP:9625"/>
        <dbReference type="ChEBI" id="CHEBI:15378"/>
        <dbReference type="ChEBI" id="CHEBI:16526"/>
        <dbReference type="ChEBI" id="CHEBI:57287"/>
        <dbReference type="ChEBI" id="CHEBI:57288"/>
        <dbReference type="ChEBI" id="CHEBI:78449"/>
        <dbReference type="ChEBI" id="CHEBI:78450"/>
        <dbReference type="EC" id="2.3.1.180"/>
    </reaction>
</comment>
<comment type="pathway">
    <text evidence="8">Lipid metabolism; fatty acid biosynthesis.</text>
</comment>
<keyword evidence="5 8" id="KW-0443">Lipid metabolism</keyword>
<gene>
    <name evidence="11" type="primary">fabH_1</name>
    <name evidence="8" type="synonym">fabH</name>
    <name evidence="11" type="ORF">Pan54_05990</name>
</gene>
<dbReference type="AlphaFoldDB" id="A0A5C5XAT4"/>
<keyword evidence="12" id="KW-1185">Reference proteome</keyword>
<evidence type="ECO:0000256" key="2">
    <source>
        <dbReference type="ARBA" id="ARBA00022516"/>
    </source>
</evidence>
<dbReference type="OrthoDB" id="9815506at2"/>
<feature type="active site" evidence="8">
    <location>
        <position position="138"/>
    </location>
</feature>
<evidence type="ECO:0000259" key="10">
    <source>
        <dbReference type="Pfam" id="PF08545"/>
    </source>
</evidence>
<dbReference type="EC" id="2.3.1.180" evidence="8"/>
<evidence type="ECO:0000256" key="5">
    <source>
        <dbReference type="ARBA" id="ARBA00023098"/>
    </source>
</evidence>
<keyword evidence="8 11" id="KW-0012">Acyltransferase</keyword>
<dbReference type="NCBIfam" id="NF006829">
    <property type="entry name" value="PRK09352.1"/>
    <property type="match status" value="1"/>
</dbReference>
<evidence type="ECO:0000313" key="11">
    <source>
        <dbReference type="EMBL" id="TWT59888.1"/>
    </source>
</evidence>
<dbReference type="InterPro" id="IPR013747">
    <property type="entry name" value="ACP_syn_III_C"/>
</dbReference>
<keyword evidence="7 8" id="KW-0511">Multifunctional enzyme</keyword>
<comment type="subcellular location">
    <subcellularLocation>
        <location evidence="8">Cytoplasm</location>
    </subcellularLocation>
</comment>
<comment type="caution">
    <text evidence="11">The sequence shown here is derived from an EMBL/GenBank/DDBJ whole genome shotgun (WGS) entry which is preliminary data.</text>
</comment>
<dbReference type="RefSeq" id="WP_146502068.1">
    <property type="nucleotide sequence ID" value="NZ_SJPG01000001.1"/>
</dbReference>
<reference evidence="11 12" key="1">
    <citation type="submission" date="2019-02" db="EMBL/GenBank/DDBJ databases">
        <title>Deep-cultivation of Planctomycetes and their phenomic and genomic characterization uncovers novel biology.</title>
        <authorList>
            <person name="Wiegand S."/>
            <person name="Jogler M."/>
            <person name="Boedeker C."/>
            <person name="Pinto D."/>
            <person name="Vollmers J."/>
            <person name="Rivas-Marin E."/>
            <person name="Kohn T."/>
            <person name="Peeters S.H."/>
            <person name="Heuer A."/>
            <person name="Rast P."/>
            <person name="Oberbeckmann S."/>
            <person name="Bunk B."/>
            <person name="Jeske O."/>
            <person name="Meyerdierks A."/>
            <person name="Storesund J.E."/>
            <person name="Kallscheuer N."/>
            <person name="Luecker S."/>
            <person name="Lage O.M."/>
            <person name="Pohl T."/>
            <person name="Merkel B.J."/>
            <person name="Hornburger P."/>
            <person name="Mueller R.-W."/>
            <person name="Bruemmer F."/>
            <person name="Labrenz M."/>
            <person name="Spormann A.M."/>
            <person name="Op Den Camp H."/>
            <person name="Overmann J."/>
            <person name="Amann R."/>
            <person name="Jetten M.S.M."/>
            <person name="Mascher T."/>
            <person name="Medema M.H."/>
            <person name="Devos D.P."/>
            <person name="Kaster A.-K."/>
            <person name="Ovreas L."/>
            <person name="Rohde M."/>
            <person name="Galperin M.Y."/>
            <person name="Jogler C."/>
        </authorList>
    </citation>
    <scope>NUCLEOTIDE SEQUENCE [LARGE SCALE GENOMIC DNA]</scope>
    <source>
        <strain evidence="11 12">Pan54</strain>
    </source>
</reference>
<keyword evidence="3 8" id="KW-0808">Transferase</keyword>
<dbReference type="GO" id="GO:0004315">
    <property type="term" value="F:3-oxoacyl-[acyl-carrier-protein] synthase activity"/>
    <property type="evidence" value="ECO:0007669"/>
    <property type="project" value="InterPro"/>
</dbReference>
<feature type="domain" description="Beta-ketoacyl-[acyl-carrier-protein] synthase III C-terminal" evidence="9">
    <location>
        <begin position="262"/>
        <end position="351"/>
    </location>
</feature>
<feature type="region of interest" description="ACP-binding" evidence="8">
    <location>
        <begin position="279"/>
        <end position="283"/>
    </location>
</feature>
<dbReference type="EMBL" id="SJPG01000001">
    <property type="protein sequence ID" value="TWT59888.1"/>
    <property type="molecule type" value="Genomic_DNA"/>
</dbReference>
<dbReference type="GO" id="GO:0006633">
    <property type="term" value="P:fatty acid biosynthetic process"/>
    <property type="evidence" value="ECO:0007669"/>
    <property type="project" value="UniProtKB-UniRule"/>
</dbReference>
<comment type="subunit">
    <text evidence="8">Homodimer.</text>
</comment>
<dbReference type="Proteomes" id="UP000316095">
    <property type="component" value="Unassembled WGS sequence"/>
</dbReference>
<evidence type="ECO:0000256" key="6">
    <source>
        <dbReference type="ARBA" id="ARBA00023160"/>
    </source>
</evidence>
<keyword evidence="2 8" id="KW-0444">Lipid biosynthesis</keyword>
<sequence>MDEALISTAAKIPRLSNAVTRRTCSLMGVQIVGTGSYVPKTVRTNLQMQELCPDCDPAWIEQRTGIRERRIVGVDESTCDLAVAAAQNALGKAGVYAKDVDLLIVGTFTPDYHCPSTACLVQDRLGLDAPAFDISAACSGFMYAVTTGAQYVATGNAKLALVIGADSNSRIVDPQDRTIAPLFGDGAGAVLLSAGTLEQGFKSYQLASDGSGSGMLDRPCGGSKNPITAEGITSGQHFLQMDGRNVFKWAVRTVVESIEIVLESAQMTVHDISLFALHQANQRIIDAVAQKLNVSSDRFFNNVHKYGNTSAGSIPLVLDEANSEGRIDRGDTILMCGFGAGLTWGTSLFVW</sequence>
<comment type="domain">
    <text evidence="8">The last Arg residue of the ACP-binding site is essential for the weak association between ACP/AcpP and FabH.</text>
</comment>
<accession>A0A5C5XAT4</accession>
<dbReference type="Pfam" id="PF08545">
    <property type="entry name" value="ACP_syn_III"/>
    <property type="match status" value="1"/>
</dbReference>
<dbReference type="SUPFAM" id="SSF53901">
    <property type="entry name" value="Thiolase-like"/>
    <property type="match status" value="1"/>
</dbReference>
<dbReference type="PANTHER" id="PTHR43091">
    <property type="entry name" value="3-OXOACYL-[ACYL-CARRIER-PROTEIN] SYNTHASE"/>
    <property type="match status" value="1"/>
</dbReference>
<dbReference type="GO" id="GO:0033818">
    <property type="term" value="F:beta-ketoacyl-acyl-carrier-protein synthase III activity"/>
    <property type="evidence" value="ECO:0007669"/>
    <property type="project" value="UniProtKB-UniRule"/>
</dbReference>
<dbReference type="CDD" id="cd00830">
    <property type="entry name" value="KAS_III"/>
    <property type="match status" value="1"/>
</dbReference>
<evidence type="ECO:0000256" key="3">
    <source>
        <dbReference type="ARBA" id="ARBA00022679"/>
    </source>
</evidence>
<dbReference type="Gene3D" id="3.40.47.10">
    <property type="match status" value="1"/>
</dbReference>
<feature type="domain" description="Beta-ketoacyl-[acyl-carrier-protein] synthase III N-terminal" evidence="10">
    <location>
        <begin position="132"/>
        <end position="210"/>
    </location>
</feature>
<comment type="similarity">
    <text evidence="1 8">Belongs to the thiolase-like superfamily. FabH family.</text>
</comment>
<dbReference type="InterPro" id="IPR004655">
    <property type="entry name" value="FabH"/>
</dbReference>
<name>A0A5C5XAT4_9PLAN</name>
<keyword evidence="8" id="KW-0963">Cytoplasm</keyword>
<protein>
    <recommendedName>
        <fullName evidence="8">Beta-ketoacyl-[acyl-carrier-protein] synthase III</fullName>
        <shortName evidence="8">Beta-ketoacyl-ACP synthase III</shortName>
        <shortName evidence="8">KAS III</shortName>
        <ecNumber evidence="8">2.3.1.180</ecNumber>
    </recommendedName>
    <alternativeName>
        <fullName evidence="8">3-oxoacyl-[acyl-carrier-protein] synthase 3</fullName>
    </alternativeName>
    <alternativeName>
        <fullName evidence="8">3-oxoacyl-[acyl-carrier-protein] synthase III</fullName>
    </alternativeName>
</protein>
<dbReference type="NCBIfam" id="TIGR00747">
    <property type="entry name" value="fabH"/>
    <property type="match status" value="1"/>
</dbReference>
<dbReference type="InterPro" id="IPR013751">
    <property type="entry name" value="ACP_syn_III_N"/>
</dbReference>